<protein>
    <submittedName>
        <fullName evidence="1">Uncharacterized protein</fullName>
    </submittedName>
</protein>
<dbReference type="AlphaFoldDB" id="A0A5B7E3K9"/>
<proteinExistence type="predicted"/>
<accession>A0A5B7E3K9</accession>
<dbReference type="Proteomes" id="UP000324222">
    <property type="component" value="Unassembled WGS sequence"/>
</dbReference>
<evidence type="ECO:0000313" key="1">
    <source>
        <dbReference type="EMBL" id="MPC28601.1"/>
    </source>
</evidence>
<keyword evidence="2" id="KW-1185">Reference proteome</keyword>
<dbReference type="EMBL" id="VSRR010001940">
    <property type="protein sequence ID" value="MPC28601.1"/>
    <property type="molecule type" value="Genomic_DNA"/>
</dbReference>
<name>A0A5B7E3K9_PORTR</name>
<reference evidence="1 2" key="1">
    <citation type="submission" date="2019-05" db="EMBL/GenBank/DDBJ databases">
        <title>Another draft genome of Portunus trituberculatus and its Hox gene families provides insights of decapod evolution.</title>
        <authorList>
            <person name="Jeong J.-H."/>
            <person name="Song I."/>
            <person name="Kim S."/>
            <person name="Choi T."/>
            <person name="Kim D."/>
            <person name="Ryu S."/>
            <person name="Kim W."/>
        </authorList>
    </citation>
    <scope>NUCLEOTIDE SEQUENCE [LARGE SCALE GENOMIC DNA]</scope>
    <source>
        <tissue evidence="1">Muscle</tissue>
    </source>
</reference>
<organism evidence="1 2">
    <name type="scientific">Portunus trituberculatus</name>
    <name type="common">Swimming crab</name>
    <name type="synonym">Neptunus trituberculatus</name>
    <dbReference type="NCBI Taxonomy" id="210409"/>
    <lineage>
        <taxon>Eukaryota</taxon>
        <taxon>Metazoa</taxon>
        <taxon>Ecdysozoa</taxon>
        <taxon>Arthropoda</taxon>
        <taxon>Crustacea</taxon>
        <taxon>Multicrustacea</taxon>
        <taxon>Malacostraca</taxon>
        <taxon>Eumalacostraca</taxon>
        <taxon>Eucarida</taxon>
        <taxon>Decapoda</taxon>
        <taxon>Pleocyemata</taxon>
        <taxon>Brachyura</taxon>
        <taxon>Eubrachyura</taxon>
        <taxon>Portunoidea</taxon>
        <taxon>Portunidae</taxon>
        <taxon>Portuninae</taxon>
        <taxon>Portunus</taxon>
    </lineage>
</organism>
<evidence type="ECO:0000313" key="2">
    <source>
        <dbReference type="Proteomes" id="UP000324222"/>
    </source>
</evidence>
<sequence>MMTSLIVANHMIDDVKYSLVIGCRGTPIRSKEKASVKAGGWRLELNHVSGQRASPGTTR</sequence>
<gene>
    <name evidence="1" type="ORF">E2C01_021809</name>
</gene>
<comment type="caution">
    <text evidence="1">The sequence shown here is derived from an EMBL/GenBank/DDBJ whole genome shotgun (WGS) entry which is preliminary data.</text>
</comment>